<dbReference type="HAMAP" id="MF_00105">
    <property type="entry name" value="GreA_GreB"/>
    <property type="match status" value="1"/>
</dbReference>
<dbReference type="EMBL" id="CP000781">
    <property type="protein sequence ID" value="ABS67991.1"/>
    <property type="molecule type" value="Genomic_DNA"/>
</dbReference>
<dbReference type="GO" id="GO:0032784">
    <property type="term" value="P:regulation of DNA-templated transcription elongation"/>
    <property type="evidence" value="ECO:0007669"/>
    <property type="project" value="UniProtKB-UniRule"/>
</dbReference>
<dbReference type="NCBIfam" id="NF001264">
    <property type="entry name" value="PRK00226.1-5"/>
    <property type="match status" value="1"/>
</dbReference>
<dbReference type="InterPro" id="IPR023459">
    <property type="entry name" value="Tscrpt_elong_fac_GreA/B_fam"/>
</dbReference>
<name>A7IIZ8_XANP2</name>
<evidence type="ECO:0000256" key="6">
    <source>
        <dbReference type="ARBA" id="ARBA00024916"/>
    </source>
</evidence>
<dbReference type="SUPFAM" id="SSF46557">
    <property type="entry name" value="GreA transcript cleavage protein, N-terminal domain"/>
    <property type="match status" value="1"/>
</dbReference>
<dbReference type="GO" id="GO:0006354">
    <property type="term" value="P:DNA-templated transcription elongation"/>
    <property type="evidence" value="ECO:0007669"/>
    <property type="project" value="TreeGrafter"/>
</dbReference>
<dbReference type="STRING" id="78245.Xaut_2751"/>
<reference evidence="12 13" key="1">
    <citation type="submission" date="2007-07" db="EMBL/GenBank/DDBJ databases">
        <title>Complete sequence of chromosome of Xanthobacter autotrophicus Py2.</title>
        <authorList>
            <consortium name="US DOE Joint Genome Institute"/>
            <person name="Copeland A."/>
            <person name="Lucas S."/>
            <person name="Lapidus A."/>
            <person name="Barry K."/>
            <person name="Glavina del Rio T."/>
            <person name="Hammon N."/>
            <person name="Israni S."/>
            <person name="Dalin E."/>
            <person name="Tice H."/>
            <person name="Pitluck S."/>
            <person name="Sims D."/>
            <person name="Brettin T."/>
            <person name="Bruce D."/>
            <person name="Detter J.C."/>
            <person name="Han C."/>
            <person name="Tapia R."/>
            <person name="Brainard J."/>
            <person name="Schmutz J."/>
            <person name="Larimer F."/>
            <person name="Land M."/>
            <person name="Hauser L."/>
            <person name="Kyrpides N."/>
            <person name="Kim E."/>
            <person name="Ensigns S.A."/>
            <person name="Richardson P."/>
        </authorList>
    </citation>
    <scope>NUCLEOTIDE SEQUENCE [LARGE SCALE GENOMIC DNA]</scope>
    <source>
        <strain evidence="13">ATCC BAA-1158 / Py2</strain>
    </source>
</reference>
<evidence type="ECO:0000256" key="2">
    <source>
        <dbReference type="ARBA" id="ARBA00013729"/>
    </source>
</evidence>
<evidence type="ECO:0000256" key="5">
    <source>
        <dbReference type="ARBA" id="ARBA00023163"/>
    </source>
</evidence>
<keyword evidence="4 8" id="KW-0238">DNA-binding</keyword>
<evidence type="ECO:0000259" key="11">
    <source>
        <dbReference type="Pfam" id="PF03449"/>
    </source>
</evidence>
<dbReference type="NCBIfam" id="NF001261">
    <property type="entry name" value="PRK00226.1-2"/>
    <property type="match status" value="1"/>
</dbReference>
<protein>
    <recommendedName>
        <fullName evidence="2 8">Transcription elongation factor GreA</fullName>
    </recommendedName>
    <alternativeName>
        <fullName evidence="7 8">Transcript cleavage factor GreA</fullName>
    </alternativeName>
</protein>
<keyword evidence="12" id="KW-0251">Elongation factor</keyword>
<dbReference type="GO" id="GO:0070063">
    <property type="term" value="F:RNA polymerase binding"/>
    <property type="evidence" value="ECO:0007669"/>
    <property type="project" value="InterPro"/>
</dbReference>
<dbReference type="Gene3D" id="3.10.50.30">
    <property type="entry name" value="Transcription elongation factor, GreA/GreB, C-terminal domain"/>
    <property type="match status" value="1"/>
</dbReference>
<dbReference type="InterPro" id="IPR028624">
    <property type="entry name" value="Tscrpt_elong_fac_GreA/B"/>
</dbReference>
<dbReference type="Pfam" id="PF01272">
    <property type="entry name" value="GreA_GreB"/>
    <property type="match status" value="1"/>
</dbReference>
<sequence length="168" mass="18280">MTCFRRSEEGPMEKIPMTAAGYAALAQELKQRQQVERPRIISAISEARAHGDLSENAEYHAAKEQQSLNEGRVADLEDKLSRAEVIDVSKLSGDIVKFGATVTLVDEDTEEEKVWQIVGDSEADAKAGRISISSPVARALIGKKKGASVEVVTPKGARSFEIVAVRWA</sequence>
<proteinExistence type="inferred from homology"/>
<evidence type="ECO:0000256" key="3">
    <source>
        <dbReference type="ARBA" id="ARBA00023015"/>
    </source>
</evidence>
<evidence type="ECO:0000256" key="4">
    <source>
        <dbReference type="ARBA" id="ARBA00023125"/>
    </source>
</evidence>
<keyword evidence="3 8" id="KW-0805">Transcription regulation</keyword>
<dbReference type="GO" id="GO:0003746">
    <property type="term" value="F:translation elongation factor activity"/>
    <property type="evidence" value="ECO:0007669"/>
    <property type="project" value="UniProtKB-KW"/>
</dbReference>
<accession>A7IIZ8</accession>
<evidence type="ECO:0000313" key="13">
    <source>
        <dbReference type="Proteomes" id="UP000002417"/>
    </source>
</evidence>
<dbReference type="PANTHER" id="PTHR30437:SF4">
    <property type="entry name" value="TRANSCRIPTION ELONGATION FACTOR GREA"/>
    <property type="match status" value="1"/>
</dbReference>
<evidence type="ECO:0000256" key="7">
    <source>
        <dbReference type="ARBA" id="ARBA00030776"/>
    </source>
</evidence>
<evidence type="ECO:0000256" key="8">
    <source>
        <dbReference type="HAMAP-Rule" id="MF_00105"/>
    </source>
</evidence>
<dbReference type="FunFam" id="3.10.50.30:FF:000001">
    <property type="entry name" value="Transcription elongation factor GreA"/>
    <property type="match status" value="1"/>
</dbReference>
<comment type="function">
    <text evidence="6 8 9">Necessary for efficient RNA polymerase transcription elongation past template-encoded arresting sites. The arresting sites in DNA have the property of trapping a certain fraction of elongating RNA polymerases that pass through, resulting in locked ternary complexes. Cleavage of the nascent transcript by cleavage factors such as GreA or GreB allows the resumption of elongation from the new 3'terminus. GreA releases sequences of 2 to 3 nucleotides.</text>
</comment>
<dbReference type="InterPro" id="IPR001437">
    <property type="entry name" value="Tscrpt_elong_fac_GreA/B_C"/>
</dbReference>
<dbReference type="InterPro" id="IPR036953">
    <property type="entry name" value="GreA/GreB_C_sf"/>
</dbReference>
<gene>
    <name evidence="8" type="primary">greA</name>
    <name evidence="12" type="ordered locus">Xaut_2751</name>
</gene>
<dbReference type="GO" id="GO:0003677">
    <property type="term" value="F:DNA binding"/>
    <property type="evidence" value="ECO:0007669"/>
    <property type="project" value="UniProtKB-UniRule"/>
</dbReference>
<dbReference type="PROSITE" id="PS00829">
    <property type="entry name" value="GREAB_1"/>
    <property type="match status" value="1"/>
</dbReference>
<organism evidence="12 13">
    <name type="scientific">Xanthobacter autotrophicus (strain ATCC BAA-1158 / Py2)</name>
    <dbReference type="NCBI Taxonomy" id="78245"/>
    <lineage>
        <taxon>Bacteria</taxon>
        <taxon>Pseudomonadati</taxon>
        <taxon>Pseudomonadota</taxon>
        <taxon>Alphaproteobacteria</taxon>
        <taxon>Hyphomicrobiales</taxon>
        <taxon>Xanthobacteraceae</taxon>
        <taxon>Xanthobacter</taxon>
    </lineage>
</organism>
<keyword evidence="12" id="KW-0648">Protein biosynthesis</keyword>
<dbReference type="Proteomes" id="UP000002417">
    <property type="component" value="Chromosome"/>
</dbReference>
<dbReference type="SUPFAM" id="SSF54534">
    <property type="entry name" value="FKBP-like"/>
    <property type="match status" value="1"/>
</dbReference>
<feature type="domain" description="Transcription elongation factor GreA/GreB C-terminal" evidence="10">
    <location>
        <begin position="93"/>
        <end position="165"/>
    </location>
</feature>
<dbReference type="KEGG" id="xau:Xaut_2751"/>
<dbReference type="AlphaFoldDB" id="A7IIZ8"/>
<dbReference type="NCBIfam" id="NF001263">
    <property type="entry name" value="PRK00226.1-4"/>
    <property type="match status" value="1"/>
</dbReference>
<dbReference type="InterPro" id="IPR018151">
    <property type="entry name" value="TF_GreA/GreB_CS"/>
</dbReference>
<dbReference type="InterPro" id="IPR006359">
    <property type="entry name" value="Tscrpt_elong_fac_GreA"/>
</dbReference>
<dbReference type="Gene3D" id="1.10.287.180">
    <property type="entry name" value="Transcription elongation factor, GreA/GreB, N-terminal domain"/>
    <property type="match status" value="1"/>
</dbReference>
<comment type="similarity">
    <text evidence="1 8 9">Belongs to the GreA/GreB family.</text>
</comment>
<dbReference type="HOGENOM" id="CLU_101379_2_0_5"/>
<dbReference type="PANTHER" id="PTHR30437">
    <property type="entry name" value="TRANSCRIPTION ELONGATION FACTOR GREA"/>
    <property type="match status" value="1"/>
</dbReference>
<evidence type="ECO:0000313" key="12">
    <source>
        <dbReference type="EMBL" id="ABS67991.1"/>
    </source>
</evidence>
<dbReference type="PIRSF" id="PIRSF006092">
    <property type="entry name" value="GreA_GreB"/>
    <property type="match status" value="1"/>
</dbReference>
<evidence type="ECO:0000256" key="9">
    <source>
        <dbReference type="RuleBase" id="RU000556"/>
    </source>
</evidence>
<dbReference type="InterPro" id="IPR022691">
    <property type="entry name" value="Tscrpt_elong_fac_GreA/B_N"/>
</dbReference>
<dbReference type="FunFam" id="1.10.287.180:FF:000001">
    <property type="entry name" value="Transcription elongation factor GreA"/>
    <property type="match status" value="1"/>
</dbReference>
<keyword evidence="5 8" id="KW-0804">Transcription</keyword>
<feature type="domain" description="Transcription elongation factor GreA/GreB N-terminal" evidence="11">
    <location>
        <begin position="15"/>
        <end position="85"/>
    </location>
</feature>
<dbReference type="PhylomeDB" id="A7IIZ8"/>
<keyword evidence="13" id="KW-1185">Reference proteome</keyword>
<evidence type="ECO:0000259" key="10">
    <source>
        <dbReference type="Pfam" id="PF01272"/>
    </source>
</evidence>
<dbReference type="eggNOG" id="COG0782">
    <property type="taxonomic scope" value="Bacteria"/>
</dbReference>
<dbReference type="Pfam" id="PF03449">
    <property type="entry name" value="GreA_GreB_N"/>
    <property type="match status" value="1"/>
</dbReference>
<evidence type="ECO:0000256" key="1">
    <source>
        <dbReference type="ARBA" id="ARBA00008213"/>
    </source>
</evidence>
<dbReference type="InterPro" id="IPR036805">
    <property type="entry name" value="Tscrpt_elong_fac_GreA/B_N_sf"/>
</dbReference>
<dbReference type="NCBIfam" id="TIGR01462">
    <property type="entry name" value="greA"/>
    <property type="match status" value="1"/>
</dbReference>